<comment type="caution">
    <text evidence="1">The sequence shown here is derived from an EMBL/GenBank/DDBJ whole genome shotgun (WGS) entry which is preliminary data.</text>
</comment>
<accession>A0ACB9FB22</accession>
<reference evidence="2" key="1">
    <citation type="journal article" date="2022" name="Mol. Ecol. Resour.">
        <title>The genomes of chicory, endive, great burdock and yacon provide insights into Asteraceae palaeo-polyploidization history and plant inulin production.</title>
        <authorList>
            <person name="Fan W."/>
            <person name="Wang S."/>
            <person name="Wang H."/>
            <person name="Wang A."/>
            <person name="Jiang F."/>
            <person name="Liu H."/>
            <person name="Zhao H."/>
            <person name="Xu D."/>
            <person name="Zhang Y."/>
        </authorList>
    </citation>
    <scope>NUCLEOTIDE SEQUENCE [LARGE SCALE GENOMIC DNA]</scope>
    <source>
        <strain evidence="2">cv. Punajuju</strain>
    </source>
</reference>
<gene>
    <name evidence="1" type="ORF">L2E82_18462</name>
</gene>
<evidence type="ECO:0000313" key="1">
    <source>
        <dbReference type="EMBL" id="KAI3768031.1"/>
    </source>
</evidence>
<evidence type="ECO:0000313" key="2">
    <source>
        <dbReference type="Proteomes" id="UP001055811"/>
    </source>
</evidence>
<sequence>MPRMKSNHFSTSSLPQGRFMLIFMEYFLIKLGPADRTEREANHAFLYGIFFFGSNHGYKEAVNALNKEDRTLHTCGSSSTILANGIQGELEGLTTLQARALCKRTSSHRHGLNLLSAHKLSLQEVIIGLVCNIVFGFELNALYYELSFKAYCSAFHGSTQTLCVVFGYMASHLLDVMMNCWEIGLDSNILTLYWPDIIMLSRNPTFRMLRLRLGRRDESVDIVGE</sequence>
<reference evidence="1 2" key="2">
    <citation type="journal article" date="2022" name="Mol. Ecol. Resour.">
        <title>The genomes of chicory, endive, great burdock and yacon provide insights into Asteraceae paleo-polyploidization history and plant inulin production.</title>
        <authorList>
            <person name="Fan W."/>
            <person name="Wang S."/>
            <person name="Wang H."/>
            <person name="Wang A."/>
            <person name="Jiang F."/>
            <person name="Liu H."/>
            <person name="Zhao H."/>
            <person name="Xu D."/>
            <person name="Zhang Y."/>
        </authorList>
    </citation>
    <scope>NUCLEOTIDE SEQUENCE [LARGE SCALE GENOMIC DNA]</scope>
    <source>
        <strain evidence="2">cv. Punajuju</strain>
        <tissue evidence="1">Leaves</tissue>
    </source>
</reference>
<dbReference type="EMBL" id="CM042011">
    <property type="protein sequence ID" value="KAI3768031.1"/>
    <property type="molecule type" value="Genomic_DNA"/>
</dbReference>
<protein>
    <submittedName>
        <fullName evidence="1">Uncharacterized protein</fullName>
    </submittedName>
</protein>
<organism evidence="1 2">
    <name type="scientific">Cichorium intybus</name>
    <name type="common">Chicory</name>
    <dbReference type="NCBI Taxonomy" id="13427"/>
    <lineage>
        <taxon>Eukaryota</taxon>
        <taxon>Viridiplantae</taxon>
        <taxon>Streptophyta</taxon>
        <taxon>Embryophyta</taxon>
        <taxon>Tracheophyta</taxon>
        <taxon>Spermatophyta</taxon>
        <taxon>Magnoliopsida</taxon>
        <taxon>eudicotyledons</taxon>
        <taxon>Gunneridae</taxon>
        <taxon>Pentapetalae</taxon>
        <taxon>asterids</taxon>
        <taxon>campanulids</taxon>
        <taxon>Asterales</taxon>
        <taxon>Asteraceae</taxon>
        <taxon>Cichorioideae</taxon>
        <taxon>Cichorieae</taxon>
        <taxon>Cichoriinae</taxon>
        <taxon>Cichorium</taxon>
    </lineage>
</organism>
<keyword evidence="2" id="KW-1185">Reference proteome</keyword>
<name>A0ACB9FB22_CICIN</name>
<proteinExistence type="predicted"/>
<dbReference type="Proteomes" id="UP001055811">
    <property type="component" value="Linkage Group LG03"/>
</dbReference>